<dbReference type="Proteomes" id="UP000659654">
    <property type="component" value="Unassembled WGS sequence"/>
</dbReference>
<dbReference type="PANTHER" id="PTHR13158:SF5">
    <property type="entry name" value="NAD KINASE 2, MITOCHONDRIAL"/>
    <property type="match status" value="1"/>
</dbReference>
<dbReference type="Proteomes" id="UP000582659">
    <property type="component" value="Unassembled WGS sequence"/>
</dbReference>
<name>A0A1I7RUG0_BURXY</name>
<dbReference type="GO" id="GO:0019674">
    <property type="term" value="P:NAD+ metabolic process"/>
    <property type="evidence" value="ECO:0007669"/>
    <property type="project" value="TreeGrafter"/>
</dbReference>
<organism evidence="4 6">
    <name type="scientific">Bursaphelenchus xylophilus</name>
    <name type="common">Pinewood nematode worm</name>
    <name type="synonym">Aphelenchoides xylophilus</name>
    <dbReference type="NCBI Taxonomy" id="6326"/>
    <lineage>
        <taxon>Eukaryota</taxon>
        <taxon>Metazoa</taxon>
        <taxon>Ecdysozoa</taxon>
        <taxon>Nematoda</taxon>
        <taxon>Chromadorea</taxon>
        <taxon>Rhabditida</taxon>
        <taxon>Tylenchina</taxon>
        <taxon>Tylenchomorpha</taxon>
        <taxon>Aphelenchoidea</taxon>
        <taxon>Aphelenchoididae</taxon>
        <taxon>Bursaphelenchus</taxon>
    </lineage>
</organism>
<dbReference type="GO" id="GO:0003951">
    <property type="term" value="F:NAD+ kinase activity"/>
    <property type="evidence" value="ECO:0007669"/>
    <property type="project" value="TreeGrafter"/>
</dbReference>
<reference evidence="3" key="2">
    <citation type="submission" date="2020-08" db="EMBL/GenBank/DDBJ databases">
        <authorList>
            <person name="Kikuchi T."/>
        </authorList>
    </citation>
    <scope>NUCLEOTIDE SEQUENCE</scope>
    <source>
        <strain evidence="2">Ka4C1</strain>
    </source>
</reference>
<dbReference type="PANTHER" id="PTHR13158">
    <property type="match status" value="1"/>
</dbReference>
<proteinExistence type="predicted"/>
<dbReference type="EMBL" id="CAJFCV020000004">
    <property type="protein sequence ID" value="CAG9114100.1"/>
    <property type="molecule type" value="Genomic_DNA"/>
</dbReference>
<dbReference type="OrthoDB" id="10422675at2759"/>
<evidence type="ECO:0000256" key="1">
    <source>
        <dbReference type="SAM" id="MobiDB-lite"/>
    </source>
</evidence>
<dbReference type="eggNOG" id="KOG4180">
    <property type="taxonomic scope" value="Eukaryota"/>
</dbReference>
<dbReference type="SMR" id="A0A1I7RUG0"/>
<sequence>MGYKMCDLYKLLRGCNLDLSDYLSLPPRKRLRTHEAIKASEPAEFTNIAAVYQLDDEEILGEFLAVLKEQASKSYLNINFLPILDESESLSSNDEALLTTCNNIFYISLDEQVDLDRLFQIIPSKIPMTIITLNEEKMREMGDYSYCNELLRTLRELDVNNGKFEKVSRIQINVIKAKENVENGQESFSLFSAHDIYIGEEDSARVSYIELGVDDDPIVKQKNSGMFIRLEQNLNTLRVAQEQRHEPDFISATHVQHLLETMMEMGYDFKAPKNMENEEMEGENDGKNGVTGLRKDMKDENDNIFDDEVPSSSIEMDSQILAEKFNGQIKLRNSESGLHYRLREPIFNNTFQEIRPFGGFRTMFVRSKCTHGVVIVDGIREFKFNNGDEIVLKTDRDLRVQRVYL</sequence>
<gene>
    <name evidence="2" type="ORF">BXYJ_LOCUS8372</name>
</gene>
<keyword evidence="5" id="KW-1185">Reference proteome</keyword>
<feature type="region of interest" description="Disordered" evidence="1">
    <location>
        <begin position="278"/>
        <end position="297"/>
    </location>
</feature>
<evidence type="ECO:0000313" key="5">
    <source>
        <dbReference type="Proteomes" id="UP000659654"/>
    </source>
</evidence>
<dbReference type="WBParaSite" id="BXY_0437000.1">
    <property type="protein sequence ID" value="BXY_0437000.1"/>
    <property type="gene ID" value="BXY_0437000"/>
</dbReference>
<dbReference type="EMBL" id="CAJFDI010000004">
    <property type="protein sequence ID" value="CAD5225094.1"/>
    <property type="molecule type" value="Genomic_DNA"/>
</dbReference>
<evidence type="ECO:0000313" key="2">
    <source>
        <dbReference type="EMBL" id="CAD5225094.1"/>
    </source>
</evidence>
<evidence type="ECO:0000313" key="4">
    <source>
        <dbReference type="Proteomes" id="UP000095284"/>
    </source>
</evidence>
<evidence type="ECO:0000313" key="3">
    <source>
        <dbReference type="EMBL" id="CAG9114100.1"/>
    </source>
</evidence>
<protein>
    <submittedName>
        <fullName evidence="2">(pine wood nematode) hypothetical protein</fullName>
    </submittedName>
</protein>
<dbReference type="Proteomes" id="UP000095284">
    <property type="component" value="Unplaced"/>
</dbReference>
<reference evidence="6" key="1">
    <citation type="submission" date="2016-11" db="UniProtKB">
        <authorList>
            <consortium name="WormBaseParasite"/>
        </authorList>
    </citation>
    <scope>IDENTIFICATION</scope>
</reference>
<dbReference type="AlphaFoldDB" id="A0A1I7RUG0"/>
<accession>A0A1I7RUG0</accession>
<evidence type="ECO:0000313" key="6">
    <source>
        <dbReference type="WBParaSite" id="BXY_0437000.1"/>
    </source>
</evidence>